<dbReference type="InterPro" id="IPR011050">
    <property type="entry name" value="Pectin_lyase_fold/virulence"/>
</dbReference>
<dbReference type="SMART" id="SM00710">
    <property type="entry name" value="PbH1"/>
    <property type="match status" value="6"/>
</dbReference>
<name>A0A365Y0Y8_9BACT</name>
<reference evidence="3 4" key="1">
    <citation type="submission" date="2018-05" db="EMBL/GenBank/DDBJ databases">
        <title>Chitinophaga sp. K3CV102501T nov., isolated from isolated from a monsoon evergreen broad-leaved forest soil.</title>
        <authorList>
            <person name="Lv Y."/>
        </authorList>
    </citation>
    <scope>NUCLEOTIDE SEQUENCE [LARGE SCALE GENOMIC DNA]</scope>
    <source>
        <strain evidence="3 4">GDMCC 1.1325</strain>
    </source>
</reference>
<comment type="caution">
    <text evidence="3">The sequence shown here is derived from an EMBL/GenBank/DDBJ whole genome shotgun (WGS) entry which is preliminary data.</text>
</comment>
<dbReference type="AlphaFoldDB" id="A0A365Y0Y8"/>
<gene>
    <name evidence="3" type="ORF">DF182_05050</name>
</gene>
<dbReference type="InterPro" id="IPR012334">
    <property type="entry name" value="Pectin_lyas_fold"/>
</dbReference>
<feature type="region of interest" description="Disordered" evidence="1">
    <location>
        <begin position="517"/>
        <end position="548"/>
    </location>
</feature>
<keyword evidence="4" id="KW-1185">Reference proteome</keyword>
<dbReference type="Pfam" id="PF13229">
    <property type="entry name" value="Beta_helix"/>
    <property type="match status" value="1"/>
</dbReference>
<dbReference type="InterPro" id="IPR006626">
    <property type="entry name" value="PbH1"/>
</dbReference>
<evidence type="ECO:0000313" key="3">
    <source>
        <dbReference type="EMBL" id="RBL91968.1"/>
    </source>
</evidence>
<dbReference type="InterPro" id="IPR039448">
    <property type="entry name" value="Beta_helix"/>
</dbReference>
<dbReference type="SUPFAM" id="SSF51126">
    <property type="entry name" value="Pectin lyase-like"/>
    <property type="match status" value="1"/>
</dbReference>
<dbReference type="Proteomes" id="UP000253410">
    <property type="component" value="Unassembled WGS sequence"/>
</dbReference>
<dbReference type="Gene3D" id="2.160.20.10">
    <property type="entry name" value="Single-stranded right-handed beta-helix, Pectin lyase-like"/>
    <property type="match status" value="1"/>
</dbReference>
<organism evidence="3 4">
    <name type="scientific">Chitinophaga flava</name>
    <dbReference type="NCBI Taxonomy" id="2259036"/>
    <lineage>
        <taxon>Bacteria</taxon>
        <taxon>Pseudomonadati</taxon>
        <taxon>Bacteroidota</taxon>
        <taxon>Chitinophagia</taxon>
        <taxon>Chitinophagales</taxon>
        <taxon>Chitinophagaceae</taxon>
        <taxon>Chitinophaga</taxon>
    </lineage>
</organism>
<dbReference type="EMBL" id="QFFJ01000001">
    <property type="protein sequence ID" value="RBL91968.1"/>
    <property type="molecule type" value="Genomic_DNA"/>
</dbReference>
<sequence length="548" mass="59864">METFCLSNSTPMRKPYLPLKKICGSLLLLCILYITGCHKSDAPGSQKDSGGPGDAEAGAWPLSPPAEICGNTQLLTGPAVAPAGAISVPAGNNSGFDFKREGATFYLESGVHTIGGDALSQIIPADNTTFIGAPGAILDGQHVNQYAFTQRAVNVTIRYLTIRNFMAPRDEGVVNHDAGDKWTIEYNTIANNKGAGLMVGPNNIYRYNCIKDNGQYGINSCCGTETNEVVNFVLDHNEIAGNNTDDWESKIDGCGCTGGVKFWINKNTTVTNNWVHNNKGVGLWLDNNNRGFVIENNYINDNDGNGLMIEAGYDARVRFNNFKKNAIVAGKESARKGDYFPVPAIYISEAGSPRGFNLKTSPMLISNNNFENNWGGVVLWENANRYSGSSANTHKAGTIKIRNLYDDSPCKSGLPDVIPGSVVDKFVCRWSTENVVVENNEFRIDKALLGCTGGNYCGINGIFSEYGTFPEFSGYQIPWRITFQQDNIFRNNHYYGDWQFAGFEVTTPDGSRVSWKNWTAPAPPVPDKPSIDNRPGTFGQDKGSTYVK</sequence>
<protein>
    <recommendedName>
        <fullName evidence="2">Right handed beta helix domain-containing protein</fullName>
    </recommendedName>
</protein>
<feature type="domain" description="Right handed beta helix" evidence="2">
    <location>
        <begin position="181"/>
        <end position="328"/>
    </location>
</feature>
<evidence type="ECO:0000259" key="2">
    <source>
        <dbReference type="Pfam" id="PF13229"/>
    </source>
</evidence>
<dbReference type="OrthoDB" id="3565729at2"/>
<proteinExistence type="predicted"/>
<evidence type="ECO:0000313" key="4">
    <source>
        <dbReference type="Proteomes" id="UP000253410"/>
    </source>
</evidence>
<evidence type="ECO:0000256" key="1">
    <source>
        <dbReference type="SAM" id="MobiDB-lite"/>
    </source>
</evidence>
<accession>A0A365Y0Y8</accession>